<comment type="caution">
    <text evidence="1">The sequence shown here is derived from an EMBL/GenBank/DDBJ whole genome shotgun (WGS) entry which is preliminary data.</text>
</comment>
<name>A0ABR8F5Q4_NOSLI</name>
<dbReference type="RefSeq" id="WP_190901284.1">
    <property type="nucleotide sequence ID" value="NZ_JACJTE010000060.1"/>
</dbReference>
<proteinExistence type="predicted"/>
<gene>
    <name evidence="1" type="ORF">H6G95_30570</name>
</gene>
<accession>A0ABR8F5Q4</accession>
<organism evidence="1 2">
    <name type="scientific">Nostoc linckia FACHB-391</name>
    <dbReference type="NCBI Taxonomy" id="2692906"/>
    <lineage>
        <taxon>Bacteria</taxon>
        <taxon>Bacillati</taxon>
        <taxon>Cyanobacteriota</taxon>
        <taxon>Cyanophyceae</taxon>
        <taxon>Nostocales</taxon>
        <taxon>Nostocaceae</taxon>
        <taxon>Nostoc</taxon>
    </lineage>
</organism>
<dbReference type="EMBL" id="JACJTE010000060">
    <property type="protein sequence ID" value="MBD2564848.1"/>
    <property type="molecule type" value="Genomic_DNA"/>
</dbReference>
<evidence type="ECO:0000313" key="1">
    <source>
        <dbReference type="EMBL" id="MBD2564848.1"/>
    </source>
</evidence>
<protein>
    <submittedName>
        <fullName evidence="1">Uncharacterized protein</fullName>
    </submittedName>
</protein>
<reference evidence="1 2" key="1">
    <citation type="journal article" date="2020" name="ISME J.">
        <title>Comparative genomics reveals insights into cyanobacterial evolution and habitat adaptation.</title>
        <authorList>
            <person name="Chen M.Y."/>
            <person name="Teng W.K."/>
            <person name="Zhao L."/>
            <person name="Hu C.X."/>
            <person name="Zhou Y.K."/>
            <person name="Han B.P."/>
            <person name="Song L.R."/>
            <person name="Shu W.S."/>
        </authorList>
    </citation>
    <scope>NUCLEOTIDE SEQUENCE [LARGE SCALE GENOMIC DNA]</scope>
    <source>
        <strain evidence="1 2">FACHB-391</strain>
    </source>
</reference>
<keyword evidence="2" id="KW-1185">Reference proteome</keyword>
<evidence type="ECO:0000313" key="2">
    <source>
        <dbReference type="Proteomes" id="UP000604661"/>
    </source>
</evidence>
<sequence>MGSSIKNGVHTGIVAIADIKPDRLETLKTTLKGLYERQDDPTYDNPLSRVGTIHFALWSIIDDGKRLLFSSNFDDELEAYLLDFARNAPQGLDAVFSNCVGYPEGGAAADFEGFKKFAEEHLVDCQHYYNAYPMESVNNVKNALKVRDSFIEIQKIIGA</sequence>
<dbReference type="Proteomes" id="UP000604661">
    <property type="component" value="Unassembled WGS sequence"/>
</dbReference>